<protein>
    <recommendedName>
        <fullName evidence="3">HTH cro/C1-type domain-containing protein</fullName>
    </recommendedName>
</protein>
<feature type="coiled-coil region" evidence="1">
    <location>
        <begin position="110"/>
        <end position="137"/>
    </location>
</feature>
<reference evidence="2" key="1">
    <citation type="submission" date="2019-08" db="EMBL/GenBank/DDBJ databases">
        <authorList>
            <person name="Kucharzyk K."/>
            <person name="Murdoch R.W."/>
            <person name="Higgins S."/>
            <person name="Loffler F."/>
        </authorList>
    </citation>
    <scope>NUCLEOTIDE SEQUENCE</scope>
</reference>
<dbReference type="CDD" id="cd00093">
    <property type="entry name" value="HTH_XRE"/>
    <property type="match status" value="1"/>
</dbReference>
<dbReference type="AlphaFoldDB" id="A0A645BKG0"/>
<evidence type="ECO:0008006" key="3">
    <source>
        <dbReference type="Google" id="ProtNLM"/>
    </source>
</evidence>
<gene>
    <name evidence="2" type="ORF">SDC9_109150</name>
</gene>
<organism evidence="2">
    <name type="scientific">bioreactor metagenome</name>
    <dbReference type="NCBI Taxonomy" id="1076179"/>
    <lineage>
        <taxon>unclassified sequences</taxon>
        <taxon>metagenomes</taxon>
        <taxon>ecological metagenomes</taxon>
    </lineage>
</organism>
<dbReference type="InterPro" id="IPR001387">
    <property type="entry name" value="Cro/C1-type_HTH"/>
</dbReference>
<sequence>MNDTENNKKIPHQGKNAKLFRETKGIKQEAIAIELDITQQAVSQLEKRQELDDEAINVYARVVGIDEYFIRNMVDDSLLEGSTYFYDHSSQIRSTQVNTQNLTFNPLDKLVELYSEKDQLYERIVQLEKEKNTLLENLLKERK</sequence>
<evidence type="ECO:0000313" key="2">
    <source>
        <dbReference type="EMBL" id="MPM62284.1"/>
    </source>
</evidence>
<dbReference type="EMBL" id="VSSQ01018787">
    <property type="protein sequence ID" value="MPM62284.1"/>
    <property type="molecule type" value="Genomic_DNA"/>
</dbReference>
<keyword evidence="1" id="KW-0175">Coiled coil</keyword>
<dbReference type="SUPFAM" id="SSF47413">
    <property type="entry name" value="lambda repressor-like DNA-binding domains"/>
    <property type="match status" value="1"/>
</dbReference>
<proteinExistence type="predicted"/>
<dbReference type="GO" id="GO:0003677">
    <property type="term" value="F:DNA binding"/>
    <property type="evidence" value="ECO:0007669"/>
    <property type="project" value="InterPro"/>
</dbReference>
<evidence type="ECO:0000256" key="1">
    <source>
        <dbReference type="SAM" id="Coils"/>
    </source>
</evidence>
<dbReference type="Gene3D" id="1.10.260.40">
    <property type="entry name" value="lambda repressor-like DNA-binding domains"/>
    <property type="match status" value="1"/>
</dbReference>
<accession>A0A645BKG0</accession>
<comment type="caution">
    <text evidence="2">The sequence shown here is derived from an EMBL/GenBank/DDBJ whole genome shotgun (WGS) entry which is preliminary data.</text>
</comment>
<dbReference type="InterPro" id="IPR010982">
    <property type="entry name" value="Lambda_DNA-bd_dom_sf"/>
</dbReference>
<name>A0A645BKG0_9ZZZZ</name>